<dbReference type="GO" id="GO:0071949">
    <property type="term" value="F:FAD binding"/>
    <property type="evidence" value="ECO:0007669"/>
    <property type="project" value="InterPro"/>
</dbReference>
<keyword evidence="5" id="KW-0547">Nucleotide-binding</keyword>
<dbReference type="Gene3D" id="3.50.50.60">
    <property type="entry name" value="FAD/NAD(P)-binding domain"/>
    <property type="match status" value="1"/>
</dbReference>
<accession>A0A0D0EYT4</accession>
<dbReference type="Proteomes" id="UP000032061">
    <property type="component" value="Unassembled WGS sequence"/>
</dbReference>
<sequence length="373" mass="42280">MMLLKNKKIAIIGAGPVGLTMARLLQQNGIEVTVYERDKNAQTRITGGTLDLHKGSGQEAMKKAGLLERYYEMATPMGRIVANDQAEILFSKETTIVNQYDNPEINRNDLRQLLLKSLEKDTVVWDRKFKDFREDNGKWILHFDNEFTAIADFVIVANGGMSKARKYVTDAEIEYTGTLILQGDVIEAETSCQDFYQLCNHNILMVAKDGNLLVANPKNGSVLSYSVILKDQEALGLDFGNTENIKSFLLSRFSDWSESYKDLFRSTASFVAWKTRKITLDTSWKTNRLLPITLIGDAAHIMPPFAGQGVNTGLMDALILSENLTNDKFRTIEEAIKDYEDRMFVYAKEAQLETSLNEEKMLNPDFSFEKLYQ</sequence>
<comment type="function">
    <text evidence="5">An FAD-requiring monooxygenase active on some tetracycline antibiotic derivatives, which leads to their inactivation. Hydroxylates carbon 11a of tetracycline and some analogs.</text>
</comment>
<keyword evidence="5" id="KW-0521">NADP</keyword>
<comment type="subunit">
    <text evidence="5">Monomer.</text>
</comment>
<evidence type="ECO:0000256" key="2">
    <source>
        <dbReference type="ARBA" id="ARBA00022827"/>
    </source>
</evidence>
<dbReference type="AlphaFoldDB" id="A0A0D0EYT4"/>
<evidence type="ECO:0000256" key="3">
    <source>
        <dbReference type="ARBA" id="ARBA00023002"/>
    </source>
</evidence>
<dbReference type="SUPFAM" id="SSF51905">
    <property type="entry name" value="FAD/NAD(P)-binding domain"/>
    <property type="match status" value="1"/>
</dbReference>
<comment type="catalytic activity">
    <reaction evidence="5">
        <text>a tetracycline + NADPH + O2 + H(+) = an 11a-hydroxytetracycline + NADP(+) + H2O</text>
        <dbReference type="Rhea" id="RHEA:61444"/>
        <dbReference type="ChEBI" id="CHEBI:15377"/>
        <dbReference type="ChEBI" id="CHEBI:15378"/>
        <dbReference type="ChEBI" id="CHEBI:15379"/>
        <dbReference type="ChEBI" id="CHEBI:57783"/>
        <dbReference type="ChEBI" id="CHEBI:58349"/>
        <dbReference type="ChEBI" id="CHEBI:144644"/>
        <dbReference type="ChEBI" id="CHEBI:144645"/>
    </reaction>
</comment>
<dbReference type="EC" id="1.14.13.-" evidence="5"/>
<feature type="binding site" evidence="5">
    <location>
        <position position="51"/>
    </location>
    <ligand>
        <name>FAD</name>
        <dbReference type="ChEBI" id="CHEBI:57692"/>
    </ligand>
</feature>
<dbReference type="InterPro" id="IPR002938">
    <property type="entry name" value="FAD-bd"/>
</dbReference>
<evidence type="ECO:0000313" key="8">
    <source>
        <dbReference type="EMBL" id="OXA90149.1"/>
    </source>
</evidence>
<dbReference type="PANTHER" id="PTHR46972:SF1">
    <property type="entry name" value="FAD DEPENDENT OXIDOREDUCTASE DOMAIN-CONTAINING PROTEIN"/>
    <property type="match status" value="1"/>
</dbReference>
<evidence type="ECO:0000256" key="5">
    <source>
        <dbReference type="HAMAP-Rule" id="MF_00845"/>
    </source>
</evidence>
<keyword evidence="2 5" id="KW-0274">FAD</keyword>
<dbReference type="HAMAP" id="MF_00845">
    <property type="entry name" value="TetX_monooxygenase"/>
    <property type="match status" value="1"/>
</dbReference>
<evidence type="ECO:0000313" key="7">
    <source>
        <dbReference type="EMBL" id="KIO50807.1"/>
    </source>
</evidence>
<gene>
    <name evidence="8" type="ORF">B0A73_03750</name>
    <name evidence="7" type="ORF">IW18_21020</name>
</gene>
<comment type="domain">
    <text evidence="5">Consists of an N-terminal FAD-binding domain with a Rossman fold and a C-terminal substrate-binding domain.</text>
</comment>
<feature type="binding site" evidence="5">
    <location>
        <position position="44"/>
    </location>
    <ligand>
        <name>NADPH</name>
        <dbReference type="ChEBI" id="CHEBI:57783"/>
    </ligand>
</feature>
<evidence type="ECO:0000256" key="1">
    <source>
        <dbReference type="ARBA" id="ARBA00022630"/>
    </source>
</evidence>
<evidence type="ECO:0000313" key="10">
    <source>
        <dbReference type="Proteomes" id="UP000198302"/>
    </source>
</evidence>
<proteinExistence type="inferred from homology"/>
<dbReference type="EMBL" id="MUGX01000007">
    <property type="protein sequence ID" value="OXA90149.1"/>
    <property type="molecule type" value="Genomic_DNA"/>
</dbReference>
<dbReference type="InterPro" id="IPR036188">
    <property type="entry name" value="FAD/NAD-bd_sf"/>
</dbReference>
<comment type="cofactor">
    <cofactor evidence="5">
        <name>FAD</name>
        <dbReference type="ChEBI" id="CHEBI:57692"/>
    </cofactor>
</comment>
<keyword evidence="5" id="KW-0963">Cytoplasm</keyword>
<protein>
    <recommendedName>
        <fullName evidence="5">Flavin-dependent monooxygenase</fullName>
    </recommendedName>
    <alternativeName>
        <fullName evidence="5">TetX monooxygenase</fullName>
        <shortName evidence="5">TetX</shortName>
        <ecNumber evidence="5">1.14.13.-</ecNumber>
    </alternativeName>
</protein>
<reference evidence="8 10" key="2">
    <citation type="submission" date="2016-11" db="EMBL/GenBank/DDBJ databases">
        <title>Whole genomes of Flavobacteriaceae.</title>
        <authorList>
            <person name="Stine C."/>
            <person name="Li C."/>
            <person name="Tadesse D."/>
        </authorList>
    </citation>
    <scope>NUCLEOTIDE SEQUENCE [LARGE SCALE GENOMIC DNA]</scope>
    <source>
        <strain evidence="8 10">ATCC 51468</strain>
    </source>
</reference>
<dbReference type="PANTHER" id="PTHR46972">
    <property type="entry name" value="MONOOXYGENASE ASQM-RELATED"/>
    <property type="match status" value="1"/>
</dbReference>
<dbReference type="GO" id="GO:0005737">
    <property type="term" value="C:cytoplasm"/>
    <property type="evidence" value="ECO:0007669"/>
    <property type="project" value="UniProtKB-SubCell"/>
</dbReference>
<dbReference type="InterPro" id="IPR043683">
    <property type="entry name" value="TetX_monooxygenase"/>
</dbReference>
<comment type="similarity">
    <text evidence="5">Belongs to the aromatic-ring hydroxylase family. TetX subfamily.</text>
</comment>
<dbReference type="PRINTS" id="PR00420">
    <property type="entry name" value="RNGMNOXGNASE"/>
</dbReference>
<keyword evidence="4 5" id="KW-0503">Monooxygenase</keyword>
<comment type="subcellular location">
    <subcellularLocation>
        <location evidence="5">Cytoplasm</location>
    </subcellularLocation>
</comment>
<evidence type="ECO:0000259" key="6">
    <source>
        <dbReference type="Pfam" id="PF01494"/>
    </source>
</evidence>
<dbReference type="GO" id="GO:0046677">
    <property type="term" value="P:response to antibiotic"/>
    <property type="evidence" value="ECO:0007669"/>
    <property type="project" value="InterPro"/>
</dbReference>
<dbReference type="Pfam" id="PF01494">
    <property type="entry name" value="FAD_binding_3"/>
    <property type="match status" value="1"/>
</dbReference>
<dbReference type="GO" id="GO:0004497">
    <property type="term" value="F:monooxygenase activity"/>
    <property type="evidence" value="ECO:0007669"/>
    <property type="project" value="UniProtKB-UniRule"/>
</dbReference>
<feature type="domain" description="FAD-binding" evidence="6">
    <location>
        <begin position="8"/>
        <end position="325"/>
    </location>
</feature>
<keyword evidence="3 5" id="KW-0560">Oxidoreductase</keyword>
<organism evidence="7 9">
    <name type="scientific">Flavobacterium hibernum</name>
    <dbReference type="NCBI Taxonomy" id="37752"/>
    <lineage>
        <taxon>Bacteria</taxon>
        <taxon>Pseudomonadati</taxon>
        <taxon>Bacteroidota</taxon>
        <taxon>Flavobacteriia</taxon>
        <taxon>Flavobacteriales</taxon>
        <taxon>Flavobacteriaceae</taxon>
        <taxon>Flavobacterium</taxon>
    </lineage>
</organism>
<dbReference type="EMBL" id="JPRK01000023">
    <property type="protein sequence ID" value="KIO50807.1"/>
    <property type="molecule type" value="Genomic_DNA"/>
</dbReference>
<name>A0A0D0EYT4_9FLAO</name>
<evidence type="ECO:0000313" key="9">
    <source>
        <dbReference type="Proteomes" id="UP000032061"/>
    </source>
</evidence>
<keyword evidence="10" id="KW-1185">Reference proteome</keyword>
<feature type="binding site" evidence="5">
    <location>
        <position position="297"/>
    </location>
    <ligand>
        <name>FAD</name>
        <dbReference type="ChEBI" id="CHEBI:57692"/>
    </ligand>
</feature>
<dbReference type="Proteomes" id="UP000198302">
    <property type="component" value="Unassembled WGS sequence"/>
</dbReference>
<keyword evidence="1 5" id="KW-0285">Flavoprotein</keyword>
<comment type="caution">
    <text evidence="7">The sequence shown here is derived from an EMBL/GenBank/DDBJ whole genome shotgun (WGS) entry which is preliminary data.</text>
</comment>
<feature type="binding site" evidence="5">
    <location>
        <position position="107"/>
    </location>
    <ligand>
        <name>FAD</name>
        <dbReference type="ChEBI" id="CHEBI:57692"/>
    </ligand>
</feature>
<evidence type="ECO:0000256" key="4">
    <source>
        <dbReference type="ARBA" id="ARBA00023033"/>
    </source>
</evidence>
<dbReference type="STRING" id="37752.IW18_21020"/>
<reference evidence="7 9" key="1">
    <citation type="submission" date="2015-01" db="EMBL/GenBank/DDBJ databases">
        <title>Genome of Flavobacterium hibernum DSM 12611.</title>
        <authorList>
            <person name="Stropko S.J."/>
            <person name="Pipes S.E."/>
            <person name="Newman J.D."/>
        </authorList>
    </citation>
    <scope>NUCLEOTIDE SEQUENCE [LARGE SCALE GENOMIC DNA]</scope>
    <source>
        <strain evidence="7 9">DSM 12611</strain>
    </source>
</reference>